<name>A0A5N5QEJ4_9AGAM</name>
<dbReference type="InterPro" id="IPR032466">
    <property type="entry name" value="Metal_Hydrolase"/>
</dbReference>
<feature type="domain" description="Amidohydrolase-related" evidence="2">
    <location>
        <begin position="60"/>
        <end position="152"/>
    </location>
</feature>
<dbReference type="AlphaFoldDB" id="A0A5N5QEJ4"/>
<dbReference type="Pfam" id="PF01979">
    <property type="entry name" value="Amidohydro_1"/>
    <property type="match status" value="1"/>
</dbReference>
<gene>
    <name evidence="3" type="ORF">CTheo_6511</name>
</gene>
<dbReference type="OrthoDB" id="10258955at2759"/>
<proteinExistence type="predicted"/>
<dbReference type="SUPFAM" id="SSF51338">
    <property type="entry name" value="Composite domain of metallo-dependent hydrolases"/>
    <property type="match status" value="1"/>
</dbReference>
<dbReference type="Gene3D" id="3.20.20.140">
    <property type="entry name" value="Metal-dependent hydrolases"/>
    <property type="match status" value="2"/>
</dbReference>
<reference evidence="3 4" key="1">
    <citation type="journal article" date="2019" name="Fungal Biol. Biotechnol.">
        <title>Draft genome sequence of fastidious pathogen Ceratobasidium theobromae, which causes vascular-streak dieback in Theobroma cacao.</title>
        <authorList>
            <person name="Ali S.S."/>
            <person name="Asman A."/>
            <person name="Shao J."/>
            <person name="Firmansyah A.P."/>
            <person name="Susilo A.W."/>
            <person name="Rosmana A."/>
            <person name="McMahon P."/>
            <person name="Junaid M."/>
            <person name="Guest D."/>
            <person name="Kheng T.Y."/>
            <person name="Meinhardt L.W."/>
            <person name="Bailey B.A."/>
        </authorList>
    </citation>
    <scope>NUCLEOTIDE SEQUENCE [LARGE SCALE GENOMIC DNA]</scope>
    <source>
        <strain evidence="3 4">CT2</strain>
    </source>
</reference>
<evidence type="ECO:0000259" key="2">
    <source>
        <dbReference type="Pfam" id="PF01979"/>
    </source>
</evidence>
<dbReference type="GO" id="GO:0006046">
    <property type="term" value="P:N-acetylglucosamine catabolic process"/>
    <property type="evidence" value="ECO:0007669"/>
    <property type="project" value="TreeGrafter"/>
</dbReference>
<evidence type="ECO:0000313" key="4">
    <source>
        <dbReference type="Proteomes" id="UP000383932"/>
    </source>
</evidence>
<dbReference type="PANTHER" id="PTHR11113:SF14">
    <property type="entry name" value="N-ACETYLGLUCOSAMINE-6-PHOSPHATE DEACETYLASE"/>
    <property type="match status" value="1"/>
</dbReference>
<dbReference type="GO" id="GO:0008448">
    <property type="term" value="F:N-acetylglucosamine-6-phosphate deacetylase activity"/>
    <property type="evidence" value="ECO:0007669"/>
    <property type="project" value="TreeGrafter"/>
</dbReference>
<evidence type="ECO:0000256" key="1">
    <source>
        <dbReference type="ARBA" id="ARBA00022801"/>
    </source>
</evidence>
<dbReference type="PANTHER" id="PTHR11113">
    <property type="entry name" value="N-ACETYLGLUCOSAMINE-6-PHOSPHATE DEACETYLASE"/>
    <property type="match status" value="1"/>
</dbReference>
<dbReference type="EMBL" id="SSOP01000204">
    <property type="protein sequence ID" value="KAB5590039.1"/>
    <property type="molecule type" value="Genomic_DNA"/>
</dbReference>
<dbReference type="Proteomes" id="UP000383932">
    <property type="component" value="Unassembled WGS sequence"/>
</dbReference>
<protein>
    <submittedName>
        <fullName evidence="3">Carbohydrate esterase family 9 protein</fullName>
    </submittedName>
</protein>
<evidence type="ECO:0000313" key="3">
    <source>
        <dbReference type="EMBL" id="KAB5590039.1"/>
    </source>
</evidence>
<dbReference type="InterPro" id="IPR011059">
    <property type="entry name" value="Metal-dep_hydrolase_composite"/>
</dbReference>
<keyword evidence="4" id="KW-1185">Reference proteome</keyword>
<dbReference type="SUPFAM" id="SSF51556">
    <property type="entry name" value="Metallo-dependent hydrolases"/>
    <property type="match status" value="1"/>
</dbReference>
<organism evidence="3 4">
    <name type="scientific">Ceratobasidium theobromae</name>
    <dbReference type="NCBI Taxonomy" id="1582974"/>
    <lineage>
        <taxon>Eukaryota</taxon>
        <taxon>Fungi</taxon>
        <taxon>Dikarya</taxon>
        <taxon>Basidiomycota</taxon>
        <taxon>Agaricomycotina</taxon>
        <taxon>Agaricomycetes</taxon>
        <taxon>Cantharellales</taxon>
        <taxon>Ceratobasidiaceae</taxon>
        <taxon>Ceratobasidium</taxon>
    </lineage>
</organism>
<comment type="caution">
    <text evidence="3">The sequence shown here is derived from an EMBL/GenBank/DDBJ whole genome shotgun (WGS) entry which is preliminary data.</text>
</comment>
<keyword evidence="1" id="KW-0378">Hydrolase</keyword>
<sequence>MGLFGCLTNEFQFPVAAFHHAHEAYLVPGILKRAWGKVPPAVALFATNARYKREAYRGSEFAPKILNDNGFKVVMKSDHPVLNSRYLLYEAAQAFYYGLPAGPALASVITTPADVAGFGHRLGRVKIGYDADIVVWDSHPLTLGATPQQVYIDGIAQLSEPVVVAKPSTFQRVPATPDWGNAPAQAVKYEGLPPLESELPKDRSETVVFTRVKDIWSHSSGELQLQSLPADSVVIVSKGRIECAGSSSRCSSPLTDATVIDLAHGSLLPGLISYGAPLGLEEINQEPSTNDGRVPNPLGRSGVPEIAGGDDLVVRATDGLSFAGRDSLLAHRAGVTTAVSAAVSKGMFSGASVAFRTGAAHKLEEGAIVNPAAALHLTIGHDRGVSVSTQIATLRRLLLENATKKHKKSLVSRVADGQVPLVITVHKADDMATLLELKSEIEDLASPSRPLRMTFAGATEAHLIAKEIAAAGVGVITIPTRSFPATWDQGRILPGPPLSQDSLISALLKANITVGVGIVESWEARNARFDIGWAALEANGAISKHDALALGTTNLQMLLGLEGNDVFGDLVAYRGGDCFDLASRPVAVISAARATVDVFSNLGKERGANF</sequence>
<accession>A0A5N5QEJ4</accession>
<dbReference type="InterPro" id="IPR006680">
    <property type="entry name" value="Amidohydro-rel"/>
</dbReference>